<keyword evidence="10 12" id="KW-0808">Transferase</keyword>
<dbReference type="PANTHER" id="PTHR32315:SF3">
    <property type="entry name" value="ADENINE PHOSPHORIBOSYLTRANSFERASE"/>
    <property type="match status" value="1"/>
</dbReference>
<comment type="subcellular location">
    <subcellularLocation>
        <location evidence="3 12">Cytoplasm</location>
    </subcellularLocation>
</comment>
<feature type="domain" description="Phosphoribosyltransferase" evidence="13">
    <location>
        <begin position="51"/>
        <end position="146"/>
    </location>
</feature>
<dbReference type="InterPro" id="IPR029057">
    <property type="entry name" value="PRTase-like"/>
</dbReference>
<evidence type="ECO:0000256" key="11">
    <source>
        <dbReference type="ARBA" id="ARBA00022726"/>
    </source>
</evidence>
<dbReference type="GO" id="GO:0003999">
    <property type="term" value="F:adenine phosphoribosyltransferase activity"/>
    <property type="evidence" value="ECO:0007669"/>
    <property type="project" value="UniProtKB-UniRule"/>
</dbReference>
<evidence type="ECO:0000256" key="10">
    <source>
        <dbReference type="ARBA" id="ARBA00022679"/>
    </source>
</evidence>
<dbReference type="GO" id="GO:0002055">
    <property type="term" value="F:adenine binding"/>
    <property type="evidence" value="ECO:0007669"/>
    <property type="project" value="TreeGrafter"/>
</dbReference>
<comment type="similarity">
    <text evidence="5 12">Belongs to the purine/pyrimidine phosphoribosyltransferase family.</text>
</comment>
<evidence type="ECO:0000256" key="2">
    <source>
        <dbReference type="ARBA" id="ARBA00003968"/>
    </source>
</evidence>
<name>A0A222ENP6_9MOLU</name>
<evidence type="ECO:0000256" key="7">
    <source>
        <dbReference type="ARBA" id="ARBA00011893"/>
    </source>
</evidence>
<dbReference type="Gene3D" id="3.40.50.2020">
    <property type="match status" value="1"/>
</dbReference>
<dbReference type="GO" id="GO:0006166">
    <property type="term" value="P:purine ribonucleoside salvage"/>
    <property type="evidence" value="ECO:0007669"/>
    <property type="project" value="UniProtKB-UniRule"/>
</dbReference>
<dbReference type="Proteomes" id="UP000203229">
    <property type="component" value="Chromosome"/>
</dbReference>
<sequence>MKQFDLKKFIIEIKDFPIKGVGFKDITPLLKNAEAFRFAVDKMVDFVKKVKANVIVAPEARGFLFASAVAYASNCGFVVVRKPKKLPREVYEESYDLEYGTNKLQLHKDDLKSDDKVVVIDDVLATGGTIKAIIKLVQHTGAKINGLLFLADLKFLHDKDLFSEYENVSLIEY</sequence>
<comment type="pathway">
    <text evidence="4 12">Purine metabolism; AMP biosynthesis via salvage pathway; AMP from adenine: step 1/1.</text>
</comment>
<evidence type="ECO:0000256" key="8">
    <source>
        <dbReference type="ARBA" id="ARBA00022490"/>
    </source>
</evidence>
<dbReference type="GO" id="GO:0044209">
    <property type="term" value="P:AMP salvage"/>
    <property type="evidence" value="ECO:0007669"/>
    <property type="project" value="UniProtKB-UniRule"/>
</dbReference>
<dbReference type="GO" id="GO:0005737">
    <property type="term" value="C:cytoplasm"/>
    <property type="evidence" value="ECO:0007669"/>
    <property type="project" value="UniProtKB-SubCell"/>
</dbReference>
<dbReference type="InterPro" id="IPR005764">
    <property type="entry name" value="Ade_phspho_trans"/>
</dbReference>
<organism evidence="14 15">
    <name type="scientific">Spiroplasma corruscae</name>
    <dbReference type="NCBI Taxonomy" id="216934"/>
    <lineage>
        <taxon>Bacteria</taxon>
        <taxon>Bacillati</taxon>
        <taxon>Mycoplasmatota</taxon>
        <taxon>Mollicutes</taxon>
        <taxon>Entomoplasmatales</taxon>
        <taxon>Spiroplasmataceae</taxon>
        <taxon>Spiroplasma</taxon>
    </lineage>
</organism>
<dbReference type="NCBIfam" id="NF002636">
    <property type="entry name" value="PRK02304.1-5"/>
    <property type="match status" value="1"/>
</dbReference>
<dbReference type="HAMAP" id="MF_00004">
    <property type="entry name" value="Aden_phosphoribosyltr"/>
    <property type="match status" value="1"/>
</dbReference>
<dbReference type="InterPro" id="IPR000836">
    <property type="entry name" value="PRTase_dom"/>
</dbReference>
<evidence type="ECO:0000256" key="5">
    <source>
        <dbReference type="ARBA" id="ARBA00008391"/>
    </source>
</evidence>
<evidence type="ECO:0000313" key="14">
    <source>
        <dbReference type="EMBL" id="ASP28125.1"/>
    </source>
</evidence>
<dbReference type="GO" id="GO:0006168">
    <property type="term" value="P:adenine salvage"/>
    <property type="evidence" value="ECO:0007669"/>
    <property type="project" value="InterPro"/>
</dbReference>
<dbReference type="CDD" id="cd06223">
    <property type="entry name" value="PRTases_typeI"/>
    <property type="match status" value="1"/>
</dbReference>
<evidence type="ECO:0000256" key="9">
    <source>
        <dbReference type="ARBA" id="ARBA00022676"/>
    </source>
</evidence>
<dbReference type="NCBIfam" id="TIGR01090">
    <property type="entry name" value="apt"/>
    <property type="match status" value="1"/>
</dbReference>
<comment type="subunit">
    <text evidence="6 12">Homodimer.</text>
</comment>
<dbReference type="FunFam" id="3.40.50.2020:FF:000004">
    <property type="entry name" value="Adenine phosphoribosyltransferase"/>
    <property type="match status" value="1"/>
</dbReference>
<keyword evidence="8 12" id="KW-0963">Cytoplasm</keyword>
<evidence type="ECO:0000256" key="1">
    <source>
        <dbReference type="ARBA" id="ARBA00000868"/>
    </source>
</evidence>
<dbReference type="InterPro" id="IPR050054">
    <property type="entry name" value="UPRTase/APRTase"/>
</dbReference>
<evidence type="ECO:0000259" key="13">
    <source>
        <dbReference type="Pfam" id="PF00156"/>
    </source>
</evidence>
<gene>
    <name evidence="12 14" type="primary">apt</name>
    <name evidence="14" type="ORF">SCORR_v1c03510</name>
</gene>
<comment type="function">
    <text evidence="2 12">Catalyzes a salvage reaction resulting in the formation of AMP, that is energically less costly than de novo synthesis.</text>
</comment>
<dbReference type="OrthoDB" id="9803963at2"/>
<dbReference type="GO" id="GO:0016208">
    <property type="term" value="F:AMP binding"/>
    <property type="evidence" value="ECO:0007669"/>
    <property type="project" value="TreeGrafter"/>
</dbReference>
<dbReference type="Pfam" id="PF00156">
    <property type="entry name" value="Pribosyltran"/>
    <property type="match status" value="1"/>
</dbReference>
<keyword evidence="15" id="KW-1185">Reference proteome</keyword>
<dbReference type="RefSeq" id="WP_094048577.1">
    <property type="nucleotide sequence ID" value="NZ_CP022535.1"/>
</dbReference>
<protein>
    <recommendedName>
        <fullName evidence="7 12">Adenine phosphoribosyltransferase</fullName>
        <shortName evidence="12">APRT</shortName>
        <ecNumber evidence="7 12">2.4.2.7</ecNumber>
    </recommendedName>
</protein>
<dbReference type="NCBIfam" id="NF002634">
    <property type="entry name" value="PRK02304.1-3"/>
    <property type="match status" value="1"/>
</dbReference>
<dbReference type="EMBL" id="CP022535">
    <property type="protein sequence ID" value="ASP28125.1"/>
    <property type="molecule type" value="Genomic_DNA"/>
</dbReference>
<evidence type="ECO:0000313" key="15">
    <source>
        <dbReference type="Proteomes" id="UP000203229"/>
    </source>
</evidence>
<evidence type="ECO:0000256" key="3">
    <source>
        <dbReference type="ARBA" id="ARBA00004496"/>
    </source>
</evidence>
<proteinExistence type="inferred from homology"/>
<accession>A0A222ENP6</accession>
<dbReference type="AlphaFoldDB" id="A0A222ENP6"/>
<dbReference type="PANTHER" id="PTHR32315">
    <property type="entry name" value="ADENINE PHOSPHORIBOSYLTRANSFERASE"/>
    <property type="match status" value="1"/>
</dbReference>
<evidence type="ECO:0000256" key="12">
    <source>
        <dbReference type="HAMAP-Rule" id="MF_00004"/>
    </source>
</evidence>
<evidence type="ECO:0000256" key="4">
    <source>
        <dbReference type="ARBA" id="ARBA00004659"/>
    </source>
</evidence>
<dbReference type="EC" id="2.4.2.7" evidence="7 12"/>
<comment type="catalytic activity">
    <reaction evidence="1 12">
        <text>AMP + diphosphate = 5-phospho-alpha-D-ribose 1-diphosphate + adenine</text>
        <dbReference type="Rhea" id="RHEA:16609"/>
        <dbReference type="ChEBI" id="CHEBI:16708"/>
        <dbReference type="ChEBI" id="CHEBI:33019"/>
        <dbReference type="ChEBI" id="CHEBI:58017"/>
        <dbReference type="ChEBI" id="CHEBI:456215"/>
        <dbReference type="EC" id="2.4.2.7"/>
    </reaction>
</comment>
<dbReference type="UniPathway" id="UPA00588">
    <property type="reaction ID" value="UER00646"/>
</dbReference>
<keyword evidence="9 12" id="KW-0328">Glycosyltransferase</keyword>
<reference evidence="14 15" key="1">
    <citation type="submission" date="2017-07" db="EMBL/GenBank/DDBJ databases">
        <title>Complete genome sequence of Spiroplasma corruscae EC-1 (DSM 19793).</title>
        <authorList>
            <person name="Tsai Y.-M."/>
            <person name="Lo W.-S."/>
            <person name="Kuo C.-H."/>
        </authorList>
    </citation>
    <scope>NUCLEOTIDE SEQUENCE [LARGE SCALE GENOMIC DNA]</scope>
    <source>
        <strain evidence="14 15">EC-1</strain>
    </source>
</reference>
<keyword evidence="11 12" id="KW-0660">Purine salvage</keyword>
<evidence type="ECO:0000256" key="6">
    <source>
        <dbReference type="ARBA" id="ARBA00011738"/>
    </source>
</evidence>
<dbReference type="KEGG" id="scou:SCORR_v1c03510"/>
<dbReference type="SUPFAM" id="SSF53271">
    <property type="entry name" value="PRTase-like"/>
    <property type="match status" value="1"/>
</dbReference>